<feature type="region of interest" description="Disordered" evidence="1">
    <location>
        <begin position="174"/>
        <end position="193"/>
    </location>
</feature>
<gene>
    <name evidence="2" type="ORF">SEEB0189_04680</name>
</gene>
<dbReference type="EMBL" id="CP039502">
    <property type="protein sequence ID" value="QCF20536.1"/>
    <property type="molecule type" value="Genomic_DNA"/>
</dbReference>
<dbReference type="AlphaFoldDB" id="A0A4D6P2P6"/>
<organism evidence="2">
    <name type="scientific">Salmonella enterica subsp. enterica serovar Bareilly str. CFSAN000189</name>
    <dbReference type="NCBI Taxonomy" id="1173427"/>
    <lineage>
        <taxon>Bacteria</taxon>
        <taxon>Pseudomonadati</taxon>
        <taxon>Pseudomonadota</taxon>
        <taxon>Gammaproteobacteria</taxon>
        <taxon>Enterobacterales</taxon>
        <taxon>Enterobacteriaceae</taxon>
        <taxon>Salmonella</taxon>
    </lineage>
</organism>
<evidence type="ECO:0000256" key="1">
    <source>
        <dbReference type="SAM" id="MobiDB-lite"/>
    </source>
</evidence>
<evidence type="ECO:0000313" key="2">
    <source>
        <dbReference type="EMBL" id="QCF20536.1"/>
    </source>
</evidence>
<dbReference type="KEGG" id="seeb:SEEB0189_004855"/>
<reference evidence="2" key="1">
    <citation type="submission" date="2019-04" db="EMBL/GenBank/DDBJ databases">
        <title>Whole genome sequencing of cultured pathogen.</title>
        <authorList>
            <person name="Hoffmann M."/>
            <person name="Sanchez M."/>
            <person name="Timme R."/>
        </authorList>
    </citation>
    <scope>NUCLEOTIDE SEQUENCE</scope>
    <source>
        <strain evidence="2">CFSAN000189</strain>
    </source>
</reference>
<name>A0A4D6P2P6_SALET</name>
<proteinExistence type="predicted"/>
<accession>A0A4D6P2P6</accession>
<dbReference type="RefSeq" id="WP_020839068.1">
    <property type="nucleotide sequence ID" value="NZ_CP034177.1"/>
</dbReference>
<protein>
    <submittedName>
        <fullName evidence="2">Inovirus Gp2 family protein</fullName>
    </submittedName>
</protein>
<sequence length="193" mass="23035">MDFPWPWNRKYTMNWFLLSLLNHHLDQLLERYSRLQPLRLDVFYQNDTWRYNHHGWYETEREVRQLTEHLMSESNIVGHFWVLECTSRHKCHAHIVMYLDGHHNQATFPVAEQAGTAWQKITQGEGYHNRCDRKKCYEADITRPVNYDDAAAIDNLRYIISYLAKEKSKHGQTYYGASEVPPASRLGRPRGLR</sequence>